<keyword evidence="2" id="KW-1185">Reference proteome</keyword>
<dbReference type="EMBL" id="FQYV01000004">
    <property type="protein sequence ID" value="SHI68793.1"/>
    <property type="molecule type" value="Genomic_DNA"/>
</dbReference>
<organism evidence="1 2">
    <name type="scientific">Aequorivita viscosa</name>
    <dbReference type="NCBI Taxonomy" id="797419"/>
    <lineage>
        <taxon>Bacteria</taxon>
        <taxon>Pseudomonadati</taxon>
        <taxon>Bacteroidota</taxon>
        <taxon>Flavobacteriia</taxon>
        <taxon>Flavobacteriales</taxon>
        <taxon>Flavobacteriaceae</taxon>
        <taxon>Aequorivita</taxon>
    </lineage>
</organism>
<evidence type="ECO:0000313" key="1">
    <source>
        <dbReference type="EMBL" id="SHI68793.1"/>
    </source>
</evidence>
<accession>A0A1M6D6K3</accession>
<dbReference type="AlphaFoldDB" id="A0A1M6D6K3"/>
<dbReference type="Proteomes" id="UP000184172">
    <property type="component" value="Unassembled WGS sequence"/>
</dbReference>
<evidence type="ECO:0008006" key="3">
    <source>
        <dbReference type="Google" id="ProtNLM"/>
    </source>
</evidence>
<evidence type="ECO:0000313" key="2">
    <source>
        <dbReference type="Proteomes" id="UP000184172"/>
    </source>
</evidence>
<dbReference type="STRING" id="797419.SAMN05216556_105165"/>
<reference evidence="2" key="1">
    <citation type="submission" date="2016-11" db="EMBL/GenBank/DDBJ databases">
        <authorList>
            <person name="Varghese N."/>
            <person name="Submissions S."/>
        </authorList>
    </citation>
    <scope>NUCLEOTIDE SEQUENCE [LARGE SCALE GENOMIC DNA]</scope>
    <source>
        <strain evidence="2">DSM 26349</strain>
    </source>
</reference>
<feature type="non-terminal residue" evidence="1">
    <location>
        <position position="866"/>
    </location>
</feature>
<dbReference type="InterPro" id="IPR013783">
    <property type="entry name" value="Ig-like_fold"/>
</dbReference>
<sequence>MLQSSYFPCRGRVYSQNFLNFPHGILFLYIMTNLCPKKHLGFLFLLLSFSLYAQGPGCPNVNAGPDVEVTCADPCTTLTASYLQTGETTSYAVTSIPYDPPFPFTGGTGSTNITSDDVWSEAIQLPFDFCFFGDPYSRLLISSNGSITFSIAGEVPNGRYTPSNGAGYVLGQDGDRNIPGNIGTTTDARAVLGIMGVLQDTYPPNSFSGWSINYEVIGTFPCRMLVFNMYNLGHYSCGTSGGVPQTYQIILYETTNAIDVFVKDRTPCNGFQEGRGAIGIQNWNGTVGYTPPGRNTGNWSASEEAWRFTPNGESNVEFTWRDAAGNIIGTDPSITVCVDETTTFTAQAEYTDCNGITITDIDTVTVTRESDIEVDLGEDVETCEDDPIVLDTETGDVPDLTYEWFLDGVIIPGATNSTYTATAPNSGEYTVEVNQDGCIITDSINILFNPQPIIANPPQDLGLCDDGGSAALFDLTQNDAVVLGTQDTDFVITYHHSQAEAENGTPFINPADAYPIVGNNETIWVRIQNANNTCFVVDSFEILLVSAFATAPPSPYYICDQDNTGSEPVNLQAIFSADILAGQDPNELHVTYHESAADADTGDNPLPQPYMVTTTQITLHARVENRLDEDCYSVTNFEIVMELPPNVNPTPLDLITCDTDNDGYAPFNLHDADDDITNGDPDLVVTYHPTELDAQNDLNELTDPYINDDPFNDVVFARIEGMNTSCNAVIRLNLEVRNSPILTEPSPLRLCDDNTDGLQIFDLTVRELEMLGAMDPTQYDFYYYEVEVDAITAGQNALETPDFSGAIPAPTAYQNTTPFQQTIYVLAVGNALNTAPYNGGEGCFDIVPLELFVDPLPTAIQPLPYE</sequence>
<name>A0A1M6D6K3_9FLAO</name>
<dbReference type="Gene3D" id="2.60.40.10">
    <property type="entry name" value="Immunoglobulins"/>
    <property type="match status" value="1"/>
</dbReference>
<protein>
    <recommendedName>
        <fullName evidence="3">Ig-like domain-containing protein</fullName>
    </recommendedName>
</protein>
<proteinExistence type="predicted"/>
<gene>
    <name evidence="1" type="ORF">SAMN04487908_104165</name>
</gene>